<organism evidence="1">
    <name type="scientific">bioreactor metagenome</name>
    <dbReference type="NCBI Taxonomy" id="1076179"/>
    <lineage>
        <taxon>unclassified sequences</taxon>
        <taxon>metagenomes</taxon>
        <taxon>ecological metagenomes</taxon>
    </lineage>
</organism>
<proteinExistence type="predicted"/>
<reference evidence="1" key="1">
    <citation type="submission" date="2019-08" db="EMBL/GenBank/DDBJ databases">
        <authorList>
            <person name="Kucharzyk K."/>
            <person name="Murdoch R.W."/>
            <person name="Higgins S."/>
            <person name="Loffler F."/>
        </authorList>
    </citation>
    <scope>NUCLEOTIDE SEQUENCE</scope>
</reference>
<dbReference type="EMBL" id="VSSQ01052912">
    <property type="protein sequence ID" value="MPN06958.1"/>
    <property type="molecule type" value="Genomic_DNA"/>
</dbReference>
<dbReference type="AlphaFoldDB" id="A0A645EY34"/>
<dbReference type="GO" id="GO:0009036">
    <property type="term" value="F:type II site-specific deoxyribonuclease activity"/>
    <property type="evidence" value="ECO:0007669"/>
    <property type="project" value="InterPro"/>
</dbReference>
<evidence type="ECO:0000313" key="1">
    <source>
        <dbReference type="EMBL" id="MPN06958.1"/>
    </source>
</evidence>
<sequence length="79" mass="9345">MWGIENPWRVFQYVYTRDMTKSFNFMCIINNTKWNTFTNTNELLSLAISDNKLKIDNIRIKNPDNPAKLIDAKLITFSI</sequence>
<dbReference type="GO" id="GO:0003677">
    <property type="term" value="F:DNA binding"/>
    <property type="evidence" value="ECO:0007669"/>
    <property type="project" value="InterPro"/>
</dbReference>
<dbReference type="Pfam" id="PF09521">
    <property type="entry name" value="RE_NgoPII"/>
    <property type="match status" value="1"/>
</dbReference>
<name>A0A645EY34_9ZZZZ</name>
<protein>
    <submittedName>
        <fullName evidence="1">Uncharacterized protein</fullName>
    </submittedName>
</protein>
<accession>A0A645EY34</accession>
<comment type="caution">
    <text evidence="1">The sequence shown here is derived from an EMBL/GenBank/DDBJ whole genome shotgun (WGS) entry which is preliminary data.</text>
</comment>
<gene>
    <name evidence="1" type="ORF">SDC9_154215</name>
</gene>
<dbReference type="GO" id="GO:0009307">
    <property type="term" value="P:DNA restriction-modification system"/>
    <property type="evidence" value="ECO:0007669"/>
    <property type="project" value="InterPro"/>
</dbReference>
<dbReference type="InterPro" id="IPR019046">
    <property type="entry name" value="Restrct_endonuc_II_NgoPII"/>
</dbReference>